<dbReference type="GO" id="GO:0005085">
    <property type="term" value="F:guanyl-nucleotide exchange factor activity"/>
    <property type="evidence" value="ECO:0007669"/>
    <property type="project" value="TreeGrafter"/>
</dbReference>
<dbReference type="InterPro" id="IPR051553">
    <property type="entry name" value="Ran_GTPase-activating"/>
</dbReference>
<keyword evidence="1" id="KW-1133">Transmembrane helix</keyword>
<feature type="transmembrane region" description="Helical" evidence="1">
    <location>
        <begin position="20"/>
        <end position="40"/>
    </location>
</feature>
<dbReference type="Proteomes" id="UP000373449">
    <property type="component" value="Unassembled WGS sequence"/>
</dbReference>
<dbReference type="PANTHER" id="PTHR45982">
    <property type="entry name" value="REGULATOR OF CHROMOSOME CONDENSATION"/>
    <property type="match status" value="1"/>
</dbReference>
<dbReference type="STRING" id="1111728.GCA_000427805_01694"/>
<dbReference type="PANTHER" id="PTHR45982:SF1">
    <property type="entry name" value="REGULATOR OF CHROMOSOME CONDENSATION"/>
    <property type="match status" value="1"/>
</dbReference>
<sequence length="599" mass="65835">MSDIRIIKLFRAFIKNDSGAFAIMYALLLPVLALLLALTIDGSNLLSKQARLSDVVTESLVSNSTHSYSDETRSNQTLGSSLKYHFPQDQVTKKTVKIDIQRSSGNTVTYKQIAAAIIKVRTFLPLTKSGFKDFEEVAYVSPKYNQTSHNLGIKMTHQTSLDMTGVGMDEDGGIWVWGWRRTGQQGNGTVSVGDNVAPTRVQIPPGQPNNQVKNIKYAGGYASILALDENGDVWGWGQDLYGELGSAVCNGSRVTYNPTPCKAFSGVADITMGEYATLMLRKDGTLWYMGECRYAQCGNGSNPTYVLRPTEVSLTSRNKNDGQIEKETVVLIGSAYEGSLAVTKNKDGVYSVWGWGDNEGCGLGTAQSHAGGGSLIPMETAKNGTQSQCHYFWQDYRGRTKTPYKIPRLEKYAKDIVYIAGGNGWSEALLKDGTVIGWGTHAHLGQGWTYGDAPHEPATNLDVDEPIVIMKNVRELQARYIGSAALTNDNKLYTWGGIELYQVYGRYVTHRADNVKSMSTGKEFMFYTDMNDESYGVGYFIHDKFLLGSETAYHSHPLNGSRPGNPGNIYTINWPGIKMDFGKFNLNTGGGDPKPTPEK</sequence>
<dbReference type="EMBL" id="PDDX01000001">
    <property type="protein sequence ID" value="PHI29983.1"/>
    <property type="molecule type" value="Genomic_DNA"/>
</dbReference>
<keyword evidence="1" id="KW-0472">Membrane</keyword>
<protein>
    <submittedName>
        <fullName evidence="3">Flp pilus assembly protein TadG</fullName>
    </submittedName>
</protein>
<reference evidence="2" key="2">
    <citation type="submission" date="2017-09" db="EMBL/GenBank/DDBJ databases">
        <title>FDA dAtabase for Regulatory Grade micrObial Sequences (FDA-ARGOS): Supporting development and validation of Infectious Disease Dx tests.</title>
        <authorList>
            <person name="Minogue T."/>
            <person name="Wolcott M."/>
            <person name="Wasieloski L."/>
            <person name="Aguilar W."/>
            <person name="Moore D."/>
            <person name="Tallon L.J."/>
            <person name="Sadzewicz L."/>
            <person name="Ott S."/>
            <person name="Zhao X."/>
            <person name="Nagaraj S."/>
            <person name="Vavikolanu K."/>
            <person name="Aluvathingal J."/>
            <person name="Nadendla S."/>
            <person name="Sichtig H."/>
        </authorList>
    </citation>
    <scope>NUCLEOTIDE SEQUENCE</scope>
    <source>
        <strain evidence="2">FDAARGOS_387</strain>
    </source>
</reference>
<dbReference type="Gene3D" id="2.130.10.30">
    <property type="entry name" value="Regulator of chromosome condensation 1/beta-lactamase-inhibitor protein II"/>
    <property type="match status" value="2"/>
</dbReference>
<keyword evidence="1" id="KW-0812">Transmembrane</keyword>
<evidence type="ECO:0000313" key="2">
    <source>
        <dbReference type="EMBL" id="PHI29983.1"/>
    </source>
</evidence>
<name>A0A2C6DMQ6_9GAMM</name>
<gene>
    <name evidence="2" type="ORF">CRN84_11860</name>
    <name evidence="3" type="ORF">NCTC12282_03402</name>
</gene>
<dbReference type="GO" id="GO:0005737">
    <property type="term" value="C:cytoplasm"/>
    <property type="evidence" value="ECO:0007669"/>
    <property type="project" value="TreeGrafter"/>
</dbReference>
<dbReference type="PROSITE" id="PS50012">
    <property type="entry name" value="RCC1_3"/>
    <property type="match status" value="2"/>
</dbReference>
<evidence type="ECO:0000256" key="1">
    <source>
        <dbReference type="SAM" id="Phobius"/>
    </source>
</evidence>
<organism evidence="2 4">
    <name type="scientific">Budvicia aquatica</name>
    <dbReference type="NCBI Taxonomy" id="82979"/>
    <lineage>
        <taxon>Bacteria</taxon>
        <taxon>Pseudomonadati</taxon>
        <taxon>Pseudomonadota</taxon>
        <taxon>Gammaproteobacteria</taxon>
        <taxon>Enterobacterales</taxon>
        <taxon>Budviciaceae</taxon>
        <taxon>Budvicia</taxon>
    </lineage>
</organism>
<reference evidence="3 5" key="3">
    <citation type="submission" date="2019-03" db="EMBL/GenBank/DDBJ databases">
        <authorList>
            <consortium name="Pathogen Informatics"/>
        </authorList>
    </citation>
    <scope>NUCLEOTIDE SEQUENCE [LARGE SCALE GENOMIC DNA]</scope>
    <source>
        <strain evidence="3 5">NCTC12282</strain>
    </source>
</reference>
<dbReference type="AlphaFoldDB" id="A0A2C6DMQ6"/>
<dbReference type="OrthoDB" id="238206at2"/>
<proteinExistence type="predicted"/>
<dbReference type="SUPFAM" id="SSF50985">
    <property type="entry name" value="RCC1/BLIP-II"/>
    <property type="match status" value="2"/>
</dbReference>
<dbReference type="EMBL" id="CAADJA010000002">
    <property type="protein sequence ID" value="VFS48839.1"/>
    <property type="molecule type" value="Genomic_DNA"/>
</dbReference>
<accession>A0A2C6DMQ6</accession>
<dbReference type="InterPro" id="IPR009091">
    <property type="entry name" value="RCC1/BLIP-II"/>
</dbReference>
<evidence type="ECO:0000313" key="4">
    <source>
        <dbReference type="Proteomes" id="UP000224974"/>
    </source>
</evidence>
<reference evidence="4" key="1">
    <citation type="submission" date="2017-09" db="EMBL/GenBank/DDBJ databases">
        <title>FDA dAtabase for Regulatory Grade micrObial Sequences (FDA-ARGOS): Supporting development and validation of Infectious Disease Dx tests.</title>
        <authorList>
            <person name="Minogue T."/>
            <person name="Wolcott M."/>
            <person name="Wasieloski L."/>
            <person name="Aguilar W."/>
            <person name="Moore D."/>
            <person name="Tallon L."/>
            <person name="Sadzewicz L."/>
            <person name="Ott S."/>
            <person name="Zhao X."/>
            <person name="Nagaraj S."/>
            <person name="Vavikolanu K."/>
            <person name="Aluvathingal J."/>
            <person name="Nadendla S."/>
            <person name="Sichtig H."/>
        </authorList>
    </citation>
    <scope>NUCLEOTIDE SEQUENCE [LARGE SCALE GENOMIC DNA]</scope>
    <source>
        <strain evidence="4">FDAARGOS_387</strain>
    </source>
</reference>
<evidence type="ECO:0000313" key="5">
    <source>
        <dbReference type="Proteomes" id="UP000373449"/>
    </source>
</evidence>
<keyword evidence="4" id="KW-1185">Reference proteome</keyword>
<dbReference type="Proteomes" id="UP000224974">
    <property type="component" value="Unassembled WGS sequence"/>
</dbReference>
<dbReference type="RefSeq" id="WP_029096420.1">
    <property type="nucleotide sequence ID" value="NZ_CAADJA010000002.1"/>
</dbReference>
<evidence type="ECO:0000313" key="3">
    <source>
        <dbReference type="EMBL" id="VFS48839.1"/>
    </source>
</evidence>
<dbReference type="InterPro" id="IPR000408">
    <property type="entry name" value="Reg_chr_condens"/>
</dbReference>